<organism evidence="1 2">
    <name type="scientific">Rhodococcus erythropolis</name>
    <name type="common">Arthrobacter picolinophilus</name>
    <dbReference type="NCBI Taxonomy" id="1833"/>
    <lineage>
        <taxon>Bacteria</taxon>
        <taxon>Bacillati</taxon>
        <taxon>Actinomycetota</taxon>
        <taxon>Actinomycetes</taxon>
        <taxon>Mycobacteriales</taxon>
        <taxon>Nocardiaceae</taxon>
        <taxon>Rhodococcus</taxon>
        <taxon>Rhodococcus erythropolis group</taxon>
    </lineage>
</organism>
<dbReference type="EMBL" id="CP050124">
    <property type="protein sequence ID" value="QIP39596.1"/>
    <property type="molecule type" value="Genomic_DNA"/>
</dbReference>
<gene>
    <name evidence="1" type="ORF">G9444_2352</name>
</gene>
<proteinExistence type="predicted"/>
<reference evidence="1 2" key="1">
    <citation type="submission" date="2020-03" db="EMBL/GenBank/DDBJ databases">
        <title>Screen low temperature-resistant strains for efficient degradation of petroleum hydrocarbons under the low temperature.</title>
        <authorList>
            <person name="Wang Y."/>
            <person name="Chen J."/>
        </authorList>
    </citation>
    <scope>NUCLEOTIDE SEQUENCE [LARGE SCALE GENOMIC DNA]</scope>
    <source>
        <strain evidence="1 2">KB1</strain>
    </source>
</reference>
<evidence type="ECO:0000313" key="1">
    <source>
        <dbReference type="EMBL" id="QIP39596.1"/>
    </source>
</evidence>
<evidence type="ECO:0000313" key="2">
    <source>
        <dbReference type="Proteomes" id="UP000502345"/>
    </source>
</evidence>
<sequence>MAKVRSMPISFSARTISSRTPSSAKLGGTWVSSSWTETVFSVASSSWSTVILLRGLAFPRGGTHAQGKGPGRKSADVDALFFFGHAYASALNSTRTNSNRPEISAKRATTVDAGARTLSVGFV</sequence>
<dbReference type="AlphaFoldDB" id="A0A6G9CSC2"/>
<name>A0A6G9CSC2_RHOER</name>
<protein>
    <submittedName>
        <fullName evidence="1">Uncharacterized protein</fullName>
    </submittedName>
</protein>
<dbReference type="Proteomes" id="UP000502345">
    <property type="component" value="Chromosome"/>
</dbReference>
<accession>A0A6G9CSC2</accession>